<gene>
    <name evidence="2" type="ORF">HG15A2_19640</name>
</gene>
<keyword evidence="1" id="KW-1133">Transmembrane helix</keyword>
<evidence type="ECO:0000313" key="2">
    <source>
        <dbReference type="EMBL" id="QDS98683.1"/>
    </source>
</evidence>
<dbReference type="AlphaFoldDB" id="A0A517MUX6"/>
<feature type="transmembrane region" description="Helical" evidence="1">
    <location>
        <begin position="35"/>
        <end position="54"/>
    </location>
</feature>
<organism evidence="2 3">
    <name type="scientific">Adhaeretor mobilis</name>
    <dbReference type="NCBI Taxonomy" id="1930276"/>
    <lineage>
        <taxon>Bacteria</taxon>
        <taxon>Pseudomonadati</taxon>
        <taxon>Planctomycetota</taxon>
        <taxon>Planctomycetia</taxon>
        <taxon>Pirellulales</taxon>
        <taxon>Lacipirellulaceae</taxon>
        <taxon>Adhaeretor</taxon>
    </lineage>
</organism>
<sequence length="59" mass="6827">MQSWRKTCTIFGLGTMALSASLHLWWKYRALQDSNWFFVPLVLGIIMVFSAARYQRAGT</sequence>
<keyword evidence="1" id="KW-0472">Membrane</keyword>
<evidence type="ECO:0000313" key="3">
    <source>
        <dbReference type="Proteomes" id="UP000319852"/>
    </source>
</evidence>
<name>A0A517MUX6_9BACT</name>
<keyword evidence="1" id="KW-0812">Transmembrane</keyword>
<dbReference type="Proteomes" id="UP000319852">
    <property type="component" value="Chromosome"/>
</dbReference>
<protein>
    <submittedName>
        <fullName evidence="2">Uncharacterized protein</fullName>
    </submittedName>
</protein>
<accession>A0A517MUX6</accession>
<reference evidence="2 3" key="1">
    <citation type="submission" date="2019-02" db="EMBL/GenBank/DDBJ databases">
        <title>Deep-cultivation of Planctomycetes and their phenomic and genomic characterization uncovers novel biology.</title>
        <authorList>
            <person name="Wiegand S."/>
            <person name="Jogler M."/>
            <person name="Boedeker C."/>
            <person name="Pinto D."/>
            <person name="Vollmers J."/>
            <person name="Rivas-Marin E."/>
            <person name="Kohn T."/>
            <person name="Peeters S.H."/>
            <person name="Heuer A."/>
            <person name="Rast P."/>
            <person name="Oberbeckmann S."/>
            <person name="Bunk B."/>
            <person name="Jeske O."/>
            <person name="Meyerdierks A."/>
            <person name="Storesund J.E."/>
            <person name="Kallscheuer N."/>
            <person name="Luecker S."/>
            <person name="Lage O.M."/>
            <person name="Pohl T."/>
            <person name="Merkel B.J."/>
            <person name="Hornburger P."/>
            <person name="Mueller R.-W."/>
            <person name="Bruemmer F."/>
            <person name="Labrenz M."/>
            <person name="Spormann A.M."/>
            <person name="Op den Camp H."/>
            <person name="Overmann J."/>
            <person name="Amann R."/>
            <person name="Jetten M.S.M."/>
            <person name="Mascher T."/>
            <person name="Medema M.H."/>
            <person name="Devos D.P."/>
            <person name="Kaster A.-K."/>
            <person name="Ovreas L."/>
            <person name="Rohde M."/>
            <person name="Galperin M.Y."/>
            <person name="Jogler C."/>
        </authorList>
    </citation>
    <scope>NUCLEOTIDE SEQUENCE [LARGE SCALE GENOMIC DNA]</scope>
    <source>
        <strain evidence="2 3">HG15A2</strain>
    </source>
</reference>
<keyword evidence="3" id="KW-1185">Reference proteome</keyword>
<evidence type="ECO:0000256" key="1">
    <source>
        <dbReference type="SAM" id="Phobius"/>
    </source>
</evidence>
<proteinExistence type="predicted"/>
<dbReference type="KEGG" id="amob:HG15A2_19640"/>
<dbReference type="EMBL" id="CP036263">
    <property type="protein sequence ID" value="QDS98683.1"/>
    <property type="molecule type" value="Genomic_DNA"/>
</dbReference>